<reference evidence="3" key="1">
    <citation type="submission" date="2007-07" db="EMBL/GenBank/DDBJ databases">
        <title>PCAP assembly of the Caenorhabditis remanei genome.</title>
        <authorList>
            <consortium name="The Caenorhabditis remanei Sequencing Consortium"/>
            <person name="Wilson R.K."/>
        </authorList>
    </citation>
    <scope>NUCLEOTIDE SEQUENCE [LARGE SCALE GENOMIC DNA]</scope>
    <source>
        <strain evidence="3">PB4641</strain>
    </source>
</reference>
<dbReference type="OMA" id="PDNNAYT"/>
<dbReference type="CTD" id="9824207"/>
<dbReference type="InterPro" id="IPR040443">
    <property type="entry name" value="PH_15"/>
</dbReference>
<dbReference type="STRING" id="31234.E3M0C1"/>
<evidence type="ECO:0000313" key="3">
    <source>
        <dbReference type="EMBL" id="EFO87611.1"/>
    </source>
</evidence>
<evidence type="ECO:0000259" key="2">
    <source>
        <dbReference type="Pfam" id="PF17339"/>
    </source>
</evidence>
<dbReference type="KEGG" id="crq:GCK72_018631"/>
<dbReference type="eggNOG" id="ENOG502T3BN">
    <property type="taxonomic scope" value="Eukaryota"/>
</dbReference>
<dbReference type="OrthoDB" id="5875557at2759"/>
<dbReference type="RefSeq" id="XP_003110318.2">
    <property type="nucleotide sequence ID" value="XM_003110270.2"/>
</dbReference>
<proteinExistence type="predicted"/>
<dbReference type="EMBL" id="DS268420">
    <property type="protein sequence ID" value="EFO87611.1"/>
    <property type="molecule type" value="Genomic_DNA"/>
</dbReference>
<evidence type="ECO:0000256" key="1">
    <source>
        <dbReference type="SAM" id="MobiDB-lite"/>
    </source>
</evidence>
<feature type="compositionally biased region" description="Basic and acidic residues" evidence="1">
    <location>
        <begin position="167"/>
        <end position="177"/>
    </location>
</feature>
<protein>
    <recommendedName>
        <fullName evidence="2">PH-15 domain-containing protein</fullName>
    </recommendedName>
</protein>
<feature type="region of interest" description="Disordered" evidence="1">
    <location>
        <begin position="144"/>
        <end position="327"/>
    </location>
</feature>
<feature type="compositionally biased region" description="Basic and acidic residues" evidence="1">
    <location>
        <begin position="225"/>
        <end position="242"/>
    </location>
</feature>
<evidence type="ECO:0000313" key="4">
    <source>
        <dbReference type="Proteomes" id="UP000008281"/>
    </source>
</evidence>
<keyword evidence="4" id="KW-1185">Reference proteome</keyword>
<feature type="compositionally biased region" description="Polar residues" evidence="1">
    <location>
        <begin position="267"/>
        <end position="293"/>
    </location>
</feature>
<feature type="domain" description="PH-15" evidence="2">
    <location>
        <begin position="11"/>
        <end position="113"/>
    </location>
</feature>
<dbReference type="GeneID" id="9824207"/>
<gene>
    <name evidence="3" type="ORF">CRE_05623</name>
</gene>
<dbReference type="Pfam" id="PF17339">
    <property type="entry name" value="PH_15"/>
    <property type="match status" value="1"/>
</dbReference>
<dbReference type="AlphaFoldDB" id="E3M0C1"/>
<accession>E3M0C1</accession>
<dbReference type="InParanoid" id="E3M0C1"/>
<sequence length="327" mass="35593">MCTSAPKSCTLPAQNVLCIEPNSGCRSIELKTGWRKWEKRTAVLVRGDENSESKLHIYTKPLIGQILSLNGLRLCNVTRENSDVITVKLITEDRTKYTFKMKGKDGGLWVAAIMNCSQVALNHDTHSAYNDGISSNIAKDLQDKTDNSAFTGSGEGYKLPPLEESESEKKKQKKEEEGGNNNNQGVKQLDNGGQKSGDKKTQSDKHLKPVPSKTKTKNSTTTTESGKDKKDKTLEAPAKQDDPVVPVQRAHSDTDNNLDAQLKKTQTETPDTSGKGNGETPNKKTVTPISTTPGAALTPTVAGIEGNDEKKKTLTNSDENDPPEKKN</sequence>
<name>E3M0C1_CAERE</name>
<dbReference type="FunCoup" id="E3M0C1">
    <property type="interactions" value="6"/>
</dbReference>
<dbReference type="HOGENOM" id="CLU_872200_0_0_1"/>
<dbReference type="Proteomes" id="UP000008281">
    <property type="component" value="Unassembled WGS sequence"/>
</dbReference>
<feature type="compositionally biased region" description="Basic and acidic residues" evidence="1">
    <location>
        <begin position="196"/>
        <end position="207"/>
    </location>
</feature>
<organism evidence="4">
    <name type="scientific">Caenorhabditis remanei</name>
    <name type="common">Caenorhabditis vulgaris</name>
    <dbReference type="NCBI Taxonomy" id="31234"/>
    <lineage>
        <taxon>Eukaryota</taxon>
        <taxon>Metazoa</taxon>
        <taxon>Ecdysozoa</taxon>
        <taxon>Nematoda</taxon>
        <taxon>Chromadorea</taxon>
        <taxon>Rhabditida</taxon>
        <taxon>Rhabditina</taxon>
        <taxon>Rhabditomorpha</taxon>
        <taxon>Rhabditoidea</taxon>
        <taxon>Rhabditidae</taxon>
        <taxon>Peloderinae</taxon>
        <taxon>Caenorhabditis</taxon>
    </lineage>
</organism>